<dbReference type="Proteomes" id="UP000658202">
    <property type="component" value="Unassembled WGS sequence"/>
</dbReference>
<reference evidence="3 4" key="2">
    <citation type="submission" date="2018-09" db="EMBL/GenBank/DDBJ databases">
        <title>Genomic Encyclopedia of Archaeal and Bacterial Type Strains, Phase II (KMG-II): from individual species to whole genera.</title>
        <authorList>
            <person name="Goeker M."/>
        </authorList>
    </citation>
    <scope>NUCLEOTIDE SEQUENCE [LARGE SCALE GENOMIC DNA]</scope>
    <source>
        <strain evidence="3 4">DSM 27620</strain>
    </source>
</reference>
<evidence type="ECO:0000313" key="2">
    <source>
        <dbReference type="EMBL" id="GGG55784.1"/>
    </source>
</evidence>
<keyword evidence="5" id="KW-1185">Reference proteome</keyword>
<evidence type="ECO:0000313" key="3">
    <source>
        <dbReference type="EMBL" id="RKE87516.1"/>
    </source>
</evidence>
<name>A0A420D9T4_9FLAO</name>
<dbReference type="AlphaFoldDB" id="A0A420D9T4"/>
<feature type="transmembrane region" description="Helical" evidence="1">
    <location>
        <begin position="69"/>
        <end position="92"/>
    </location>
</feature>
<reference evidence="2" key="4">
    <citation type="submission" date="2024-05" db="EMBL/GenBank/DDBJ databases">
        <authorList>
            <person name="Sun Q."/>
            <person name="Sedlacek I."/>
        </authorList>
    </citation>
    <scope>NUCLEOTIDE SEQUENCE</scope>
    <source>
        <strain evidence="2">CCM 8490</strain>
    </source>
</reference>
<dbReference type="OrthoDB" id="1264938at2"/>
<protein>
    <submittedName>
        <fullName evidence="3">Uncharacterized protein</fullName>
    </submittedName>
</protein>
<keyword evidence="1" id="KW-0472">Membrane</keyword>
<evidence type="ECO:0000313" key="4">
    <source>
        <dbReference type="Proteomes" id="UP000285906"/>
    </source>
</evidence>
<evidence type="ECO:0000256" key="1">
    <source>
        <dbReference type="SAM" id="Phobius"/>
    </source>
</evidence>
<keyword evidence="1" id="KW-0812">Transmembrane</keyword>
<accession>A0A420D9T4</accession>
<reference evidence="2" key="1">
    <citation type="journal article" date="2014" name="Int. J. Syst. Evol. Microbiol.">
        <title>Complete genome of a new Firmicutes species belonging to the dominant human colonic microbiota ('Ruminococcus bicirculans') reveals two chromosomes and a selective capacity to utilize plant glucans.</title>
        <authorList>
            <consortium name="NISC Comparative Sequencing Program"/>
            <person name="Wegmann U."/>
            <person name="Louis P."/>
            <person name="Goesmann A."/>
            <person name="Henrissat B."/>
            <person name="Duncan S.H."/>
            <person name="Flint H.J."/>
        </authorList>
    </citation>
    <scope>NUCLEOTIDE SEQUENCE</scope>
    <source>
        <strain evidence="2">CCM 8490</strain>
    </source>
</reference>
<sequence>MKPLKTNKLSNPSEFIKLMIIIFVLVSVFLFSQKTSEDQLIINFFVLGILFFILQLVFVIMYKKGTKTLAFWFLILLGLLLAGSIGTIWYILKYGSAFQH</sequence>
<dbReference type="RefSeq" id="WP_120213308.1">
    <property type="nucleotide sequence ID" value="NZ_BMCW01000003.1"/>
</dbReference>
<dbReference type="EMBL" id="RAQH01000004">
    <property type="protein sequence ID" value="RKE87516.1"/>
    <property type="molecule type" value="Genomic_DNA"/>
</dbReference>
<proteinExistence type="predicted"/>
<reference evidence="5" key="3">
    <citation type="journal article" date="2019" name="Int. J. Syst. Evol. Microbiol.">
        <title>The Global Catalogue of Microorganisms (GCM) 10K type strain sequencing project: providing services to taxonomists for standard genome sequencing and annotation.</title>
        <authorList>
            <consortium name="The Broad Institute Genomics Platform"/>
            <consortium name="The Broad Institute Genome Sequencing Center for Infectious Disease"/>
            <person name="Wu L."/>
            <person name="Ma J."/>
        </authorList>
    </citation>
    <scope>NUCLEOTIDE SEQUENCE [LARGE SCALE GENOMIC DNA]</scope>
    <source>
        <strain evidence="5">CCM 8490</strain>
    </source>
</reference>
<dbReference type="EMBL" id="BMCW01000003">
    <property type="protein sequence ID" value="GGG55784.1"/>
    <property type="molecule type" value="Genomic_DNA"/>
</dbReference>
<evidence type="ECO:0000313" key="5">
    <source>
        <dbReference type="Proteomes" id="UP000658202"/>
    </source>
</evidence>
<feature type="transmembrane region" description="Helical" evidence="1">
    <location>
        <begin position="40"/>
        <end position="62"/>
    </location>
</feature>
<dbReference type="Proteomes" id="UP000285906">
    <property type="component" value="Unassembled WGS sequence"/>
</dbReference>
<feature type="transmembrane region" description="Helical" evidence="1">
    <location>
        <begin position="15"/>
        <end position="34"/>
    </location>
</feature>
<organism evidence="3 4">
    <name type="scientific">Epilithonimonas arachidiradicis</name>
    <dbReference type="NCBI Taxonomy" id="1617282"/>
    <lineage>
        <taxon>Bacteria</taxon>
        <taxon>Pseudomonadati</taxon>
        <taxon>Bacteroidota</taxon>
        <taxon>Flavobacteriia</taxon>
        <taxon>Flavobacteriales</taxon>
        <taxon>Weeksellaceae</taxon>
        <taxon>Chryseobacterium group</taxon>
        <taxon>Epilithonimonas</taxon>
    </lineage>
</organism>
<keyword evidence="1" id="KW-1133">Transmembrane helix</keyword>
<comment type="caution">
    <text evidence="3">The sequence shown here is derived from an EMBL/GenBank/DDBJ whole genome shotgun (WGS) entry which is preliminary data.</text>
</comment>
<gene>
    <name evidence="3" type="ORF">BXY58_1631</name>
    <name evidence="2" type="ORF">GCM10007332_16840</name>
</gene>